<dbReference type="RefSeq" id="YP_009483845.1">
    <property type="nucleotide sequence ID" value="NC_037667.1"/>
</dbReference>
<evidence type="ECO:0008006" key="2">
    <source>
        <dbReference type="Google" id="ProtNLM"/>
    </source>
</evidence>
<protein>
    <recommendedName>
        <fullName evidence="2">Ankyrin repeat domain containing protein</fullName>
    </recommendedName>
</protein>
<proteinExistence type="predicted"/>
<dbReference type="EMBL" id="MG011689">
    <property type="protein sequence ID" value="AVK75576.1"/>
    <property type="molecule type" value="Genomic_DNA"/>
</dbReference>
<gene>
    <name evidence="1" type="ORF">pqer_cds_1154</name>
</gene>
<evidence type="ECO:0000313" key="1">
    <source>
        <dbReference type="EMBL" id="AVK75576.1"/>
    </source>
</evidence>
<organism evidence="1">
    <name type="scientific">Pandoravirus quercus</name>
    <dbReference type="NCBI Taxonomy" id="2107709"/>
    <lineage>
        <taxon>Viruses</taxon>
        <taxon>Pandoravirus</taxon>
    </lineage>
</organism>
<dbReference type="GeneID" id="36844717"/>
<dbReference type="Proteomes" id="UP000248852">
    <property type="component" value="Segment"/>
</dbReference>
<sequence length="624" mass="67397">MAEAPPSHHACEPAIDILPDEILHFIVSVHVNDPKDLGACLLAWRRFHVLTGADFAARRCRYSTLLSLCAAGDLDGLHYAASRPEVFGPVAGFRWDACLYVAVVGDRVDILDHIKGRIVAMASPEKSMMPDSQETWTYTLLDELRFIHSVSQNPTVDAPTWPLMPAPWLALAVAAARCNIDGSLTWLCAEGNRPTRMIAVEDVASARKMLRKVPRQCAWSLWHRLRLDIGVALKNAWAAPNMTVDEMRAIAERVSDASGLDVAGLFQRSIALGDDADISRALLAAASMLFGTTQRGEQEASDDAVVREAMADPSSASDNASKAVWRIASHGGLPGLRAQYGDDAVAVALKRCAWPGMFAKFVFQWLDSMSSNSPSLVSVSLVLPWPSACDDIVWLYGHGKPHETNDDATIFASIAPVLVVIMALAGRCDLMAELGDDPQSADRADPVVEPAPGNTMTASMYLPVAATAYARGDMDIARWACMRMGSGDPRWAWEAWREGHADVVRFLYAHGCARAPFTTGKGAALPSDEPSKSPLYASLCSRDAEAVALLLDPTAADDSCRGVVDEAISTAIAMATDEALGEGNLRVVLWLHRRYEDLVDAVLAKARATRAPSLVPVCIGSERD</sequence>
<name>A0A2U7UAX1_9VIRU</name>
<accession>A0A2U7UAX1</accession>
<reference evidence="1" key="1">
    <citation type="journal article" date="2018" name="Nat. Commun.">
        <title>Diversity and evolution of the emerging Pandoraviridae family.</title>
        <authorList>
            <person name="Legendre M."/>
            <person name="Fabre E."/>
            <person name="Poirot O."/>
            <person name="Jeudy S."/>
            <person name="Lartigue A."/>
            <person name="Alempic J.M."/>
            <person name="Beucher L."/>
            <person name="Philippe N."/>
            <person name="Bertaux L."/>
            <person name="Christo-Foroux E."/>
            <person name="Labadie K."/>
            <person name="Coute Y."/>
            <person name="Abergel C."/>
            <person name="Claverie J.M."/>
        </authorList>
    </citation>
    <scope>NUCLEOTIDE SEQUENCE [LARGE SCALE GENOMIC DNA]</scope>
    <source>
        <strain evidence="1">Quercus</strain>
    </source>
</reference>
<dbReference type="KEGG" id="vg:36844717"/>